<comment type="subcellular location">
    <subcellularLocation>
        <location evidence="1">Membrane</location>
        <topology evidence="1">Multi-pass membrane protein</topology>
    </subcellularLocation>
</comment>
<dbReference type="InterPro" id="IPR052599">
    <property type="entry name" value="SLC43A_AATransporter"/>
</dbReference>
<dbReference type="GO" id="GO:0016020">
    <property type="term" value="C:membrane"/>
    <property type="evidence" value="ECO:0007669"/>
    <property type="project" value="UniProtKB-SubCell"/>
</dbReference>
<comment type="similarity">
    <text evidence="2">Belongs to the SLC43A transporter (TC 2.A.1.44) family.</text>
</comment>
<evidence type="ECO:0000256" key="3">
    <source>
        <dbReference type="ARBA" id="ARBA00022448"/>
    </source>
</evidence>
<dbReference type="PANTHER" id="PTHR20772:SF2">
    <property type="entry name" value="PROTEIN FMP42"/>
    <property type="match status" value="1"/>
</dbReference>
<dbReference type="Proteomes" id="UP000095751">
    <property type="component" value="Unassembled WGS sequence"/>
</dbReference>
<feature type="transmembrane region" description="Helical" evidence="9">
    <location>
        <begin position="119"/>
        <end position="136"/>
    </location>
</feature>
<evidence type="ECO:0000313" key="11">
    <source>
        <dbReference type="Proteomes" id="UP000095751"/>
    </source>
</evidence>
<feature type="transmembrane region" description="Helical" evidence="9">
    <location>
        <begin position="306"/>
        <end position="324"/>
    </location>
</feature>
<evidence type="ECO:0000313" key="10">
    <source>
        <dbReference type="EMBL" id="OEU21229.1"/>
    </source>
</evidence>
<evidence type="ECO:0000256" key="8">
    <source>
        <dbReference type="SAM" id="MobiDB-lite"/>
    </source>
</evidence>
<sequence>MQAPPVTSSTITKSTTDNEIEQFTRKSWLPVLHTATQGDNNNYFERNRSWILLLLSLVIVSLSGGLVYGWPLLRRQLQDDGSTLTEKQFGLIYTIGSWSTQGGRFFIGILRDRYGTKRMTCLSLIFLMIGLIGVGLCNPNQLVVLSISLLLIGLGSGSQLCVQPVAVLFPNNVGIVLSTLSGAFNISGLIFLILANNTRKFSFLVFAGSILFLTIVSAIILPKSNSFSLQSIPEEADTNNNKDDKKHEQDDAKHKLPTAFEQMKTTEYILLLTWFSICIVPLQYYVGIIGYQLEEMGDDTGLYTDIFAYIYAGAAIASPIAGYIADKYGLGVAQGLSTLLVAGSLFFLAASASISLNVQTIGITLYGIGRMFIFGLYFTNCGKRFGYSNFGTLAGLGLLISAICSLLQYVLISWTVSGYGAIVNTVLGAILIAQAPYFGWLYRREKLYESAISIQQKNIC</sequence>
<keyword evidence="5" id="KW-0029">Amino-acid transport</keyword>
<feature type="compositionally biased region" description="Basic and acidic residues" evidence="8">
    <location>
        <begin position="240"/>
        <end position="252"/>
    </location>
</feature>
<feature type="transmembrane region" description="Helical" evidence="9">
    <location>
        <begin position="268"/>
        <end position="286"/>
    </location>
</feature>
<keyword evidence="3" id="KW-0813">Transport</keyword>
<feature type="transmembrane region" description="Helical" evidence="9">
    <location>
        <begin position="201"/>
        <end position="221"/>
    </location>
</feature>
<evidence type="ECO:0000256" key="5">
    <source>
        <dbReference type="ARBA" id="ARBA00022970"/>
    </source>
</evidence>
<dbReference type="KEGG" id="fcy:FRACYDRAFT_180297"/>
<organism evidence="10 11">
    <name type="scientific">Fragilariopsis cylindrus CCMP1102</name>
    <dbReference type="NCBI Taxonomy" id="635003"/>
    <lineage>
        <taxon>Eukaryota</taxon>
        <taxon>Sar</taxon>
        <taxon>Stramenopiles</taxon>
        <taxon>Ochrophyta</taxon>
        <taxon>Bacillariophyta</taxon>
        <taxon>Bacillariophyceae</taxon>
        <taxon>Bacillariophycidae</taxon>
        <taxon>Bacillariales</taxon>
        <taxon>Bacillariaceae</taxon>
        <taxon>Fragilariopsis</taxon>
    </lineage>
</organism>
<dbReference type="PANTHER" id="PTHR20772">
    <property type="entry name" value="PROTEIN FMP42"/>
    <property type="match status" value="1"/>
</dbReference>
<dbReference type="Gene3D" id="1.20.1250.20">
    <property type="entry name" value="MFS general substrate transporter like domains"/>
    <property type="match status" value="1"/>
</dbReference>
<evidence type="ECO:0000256" key="2">
    <source>
        <dbReference type="ARBA" id="ARBA00006595"/>
    </source>
</evidence>
<evidence type="ECO:0000256" key="7">
    <source>
        <dbReference type="ARBA" id="ARBA00023136"/>
    </source>
</evidence>
<dbReference type="SUPFAM" id="SSF103473">
    <property type="entry name" value="MFS general substrate transporter"/>
    <property type="match status" value="1"/>
</dbReference>
<keyword evidence="6 9" id="KW-1133">Transmembrane helix</keyword>
<keyword evidence="7 9" id="KW-0472">Membrane</keyword>
<evidence type="ECO:0000256" key="4">
    <source>
        <dbReference type="ARBA" id="ARBA00022692"/>
    </source>
</evidence>
<protein>
    <submittedName>
        <fullName evidence="10">MFS general substrate transporter</fullName>
    </submittedName>
</protein>
<keyword evidence="4 9" id="KW-0812">Transmembrane</keyword>
<feature type="transmembrane region" description="Helical" evidence="9">
    <location>
        <begin position="418"/>
        <end position="442"/>
    </location>
</feature>
<dbReference type="AlphaFoldDB" id="A0A1E7FSU0"/>
<dbReference type="InterPro" id="IPR011701">
    <property type="entry name" value="MFS"/>
</dbReference>
<dbReference type="EMBL" id="KV784354">
    <property type="protein sequence ID" value="OEU21229.1"/>
    <property type="molecule type" value="Genomic_DNA"/>
</dbReference>
<feature type="region of interest" description="Disordered" evidence="8">
    <location>
        <begin position="232"/>
        <end position="252"/>
    </location>
</feature>
<gene>
    <name evidence="10" type="ORF">FRACYDRAFT_180297</name>
</gene>
<name>A0A1E7FSU0_9STRA</name>
<feature type="transmembrane region" description="Helical" evidence="9">
    <location>
        <begin position="174"/>
        <end position="195"/>
    </location>
</feature>
<keyword evidence="11" id="KW-1185">Reference proteome</keyword>
<evidence type="ECO:0000256" key="6">
    <source>
        <dbReference type="ARBA" id="ARBA00022989"/>
    </source>
</evidence>
<dbReference type="InParanoid" id="A0A1E7FSU0"/>
<reference evidence="10 11" key="1">
    <citation type="submission" date="2016-09" db="EMBL/GenBank/DDBJ databases">
        <title>Extensive genetic diversity and differential bi-allelic expression allows diatom success in the polar Southern Ocean.</title>
        <authorList>
            <consortium name="DOE Joint Genome Institute"/>
            <person name="Mock T."/>
            <person name="Otillar R.P."/>
            <person name="Strauss J."/>
            <person name="Dupont C."/>
            <person name="Frickenhaus S."/>
            <person name="Maumus F."/>
            <person name="Mcmullan M."/>
            <person name="Sanges R."/>
            <person name="Schmutz J."/>
            <person name="Toseland A."/>
            <person name="Valas R."/>
            <person name="Veluchamy A."/>
            <person name="Ward B.J."/>
            <person name="Allen A."/>
            <person name="Barry K."/>
            <person name="Falciatore A."/>
            <person name="Ferrante M."/>
            <person name="Fortunato A.E."/>
            <person name="Gloeckner G."/>
            <person name="Gruber A."/>
            <person name="Hipkin R."/>
            <person name="Janech M."/>
            <person name="Kroth P."/>
            <person name="Leese F."/>
            <person name="Lindquist E."/>
            <person name="Lyon B.R."/>
            <person name="Martin J."/>
            <person name="Mayer C."/>
            <person name="Parker M."/>
            <person name="Quesneville H."/>
            <person name="Raymond J."/>
            <person name="Uhlig C."/>
            <person name="Valentin K.U."/>
            <person name="Worden A.Z."/>
            <person name="Armbrust E.V."/>
            <person name="Bowler C."/>
            <person name="Green B."/>
            <person name="Moulton V."/>
            <person name="Van Oosterhout C."/>
            <person name="Grigoriev I."/>
        </authorList>
    </citation>
    <scope>NUCLEOTIDE SEQUENCE [LARGE SCALE GENOMIC DNA]</scope>
    <source>
        <strain evidence="10 11">CCMP1102</strain>
    </source>
</reference>
<proteinExistence type="inferred from homology"/>
<dbReference type="InterPro" id="IPR036259">
    <property type="entry name" value="MFS_trans_sf"/>
</dbReference>
<evidence type="ECO:0000256" key="1">
    <source>
        <dbReference type="ARBA" id="ARBA00004141"/>
    </source>
</evidence>
<accession>A0A1E7FSU0</accession>
<dbReference type="Pfam" id="PF07690">
    <property type="entry name" value="MFS_1"/>
    <property type="match status" value="1"/>
</dbReference>
<dbReference type="GO" id="GO:0022857">
    <property type="term" value="F:transmembrane transporter activity"/>
    <property type="evidence" value="ECO:0007669"/>
    <property type="project" value="InterPro"/>
</dbReference>
<feature type="transmembrane region" description="Helical" evidence="9">
    <location>
        <begin position="390"/>
        <end position="412"/>
    </location>
</feature>
<dbReference type="OrthoDB" id="330047at2759"/>
<dbReference type="GO" id="GO:0006865">
    <property type="term" value="P:amino acid transport"/>
    <property type="evidence" value="ECO:0007669"/>
    <property type="project" value="UniProtKB-KW"/>
</dbReference>
<feature type="transmembrane region" description="Helical" evidence="9">
    <location>
        <begin position="50"/>
        <end position="70"/>
    </location>
</feature>
<evidence type="ECO:0000256" key="9">
    <source>
        <dbReference type="SAM" id="Phobius"/>
    </source>
</evidence>
<feature type="transmembrane region" description="Helical" evidence="9">
    <location>
        <begin position="90"/>
        <end position="107"/>
    </location>
</feature>